<dbReference type="RefSeq" id="WP_104913956.1">
    <property type="nucleotide sequence ID" value="NZ_CP026923.1"/>
</dbReference>
<gene>
    <name evidence="1" type="ORF">C3B54_111549</name>
</gene>
<dbReference type="OrthoDB" id="3268468at2"/>
<evidence type="ECO:0000313" key="1">
    <source>
        <dbReference type="EMBL" id="AVG24486.1"/>
    </source>
</evidence>
<sequence length="75" mass="8260">MEIRIGITHSTRELSFETDKKAADVEKDIAAQIAKGDDGLVRLEDQKGHVYLVPVSTLAYIEMVTESARKVGFAP</sequence>
<organism evidence="1 2">
    <name type="scientific">Pontimonas salivibrio</name>
    <dbReference type="NCBI Taxonomy" id="1159327"/>
    <lineage>
        <taxon>Bacteria</taxon>
        <taxon>Bacillati</taxon>
        <taxon>Actinomycetota</taxon>
        <taxon>Actinomycetes</taxon>
        <taxon>Micrococcales</taxon>
        <taxon>Microbacteriaceae</taxon>
        <taxon>Pontimonas</taxon>
    </lineage>
</organism>
<accession>A0A2L2BS35</accession>
<dbReference type="EMBL" id="CP026923">
    <property type="protein sequence ID" value="AVG24486.1"/>
    <property type="molecule type" value="Genomic_DNA"/>
</dbReference>
<protein>
    <submittedName>
        <fullName evidence="1">DUF3107-like protein</fullName>
    </submittedName>
</protein>
<dbReference type="KEGG" id="psai:C3B54_111549"/>
<keyword evidence="2" id="KW-1185">Reference proteome</keyword>
<dbReference type="AlphaFoldDB" id="A0A2L2BS35"/>
<dbReference type="Proteomes" id="UP000243077">
    <property type="component" value="Chromosome"/>
</dbReference>
<reference evidence="1 2" key="1">
    <citation type="submission" date="2018-02" db="EMBL/GenBank/DDBJ databases">
        <title>Complete genome of the streamlined marine actinobacterium Pontimonas salivibrio CL-TW6 adapted to coastal planktonic lifestype.</title>
        <authorList>
            <person name="Cho B.C."/>
            <person name="Hardies S.C."/>
            <person name="Jang G.I."/>
            <person name="Hwang C.Y."/>
        </authorList>
    </citation>
    <scope>NUCLEOTIDE SEQUENCE [LARGE SCALE GENOMIC DNA]</scope>
    <source>
        <strain evidence="1 2">CL-TW6</strain>
    </source>
</reference>
<dbReference type="Pfam" id="PF11305">
    <property type="entry name" value="DUF3107"/>
    <property type="match status" value="1"/>
</dbReference>
<name>A0A2L2BS35_9MICO</name>
<evidence type="ECO:0000313" key="2">
    <source>
        <dbReference type="Proteomes" id="UP000243077"/>
    </source>
</evidence>
<proteinExistence type="predicted"/>
<dbReference type="InterPro" id="IPR021456">
    <property type="entry name" value="DUF3107"/>
</dbReference>